<evidence type="ECO:0000259" key="1">
    <source>
        <dbReference type="PROSITE" id="PS51782"/>
    </source>
</evidence>
<feature type="domain" description="LysM" evidence="1">
    <location>
        <begin position="68"/>
        <end position="112"/>
    </location>
</feature>
<dbReference type="PANTHER" id="PTHR33734">
    <property type="entry name" value="LYSM DOMAIN-CONTAINING GPI-ANCHORED PROTEIN 2"/>
    <property type="match status" value="1"/>
</dbReference>
<gene>
    <name evidence="2" type="ORF">OBE_11568</name>
</gene>
<dbReference type="EMBL" id="AJWZ01007970">
    <property type="protein sequence ID" value="EKC55433.1"/>
    <property type="molecule type" value="Genomic_DNA"/>
</dbReference>
<dbReference type="InterPro" id="IPR036779">
    <property type="entry name" value="LysM_dom_sf"/>
</dbReference>
<dbReference type="PROSITE" id="PS51782">
    <property type="entry name" value="LYSM"/>
    <property type="match status" value="2"/>
</dbReference>
<feature type="domain" description="LysM" evidence="1">
    <location>
        <begin position="3"/>
        <end position="47"/>
    </location>
</feature>
<reference evidence="2" key="1">
    <citation type="journal article" date="2013" name="Environ. Microbiol.">
        <title>Microbiota from the distal guts of lean and obese adolescents exhibit partial functional redundancy besides clear differences in community structure.</title>
        <authorList>
            <person name="Ferrer M."/>
            <person name="Ruiz A."/>
            <person name="Lanza F."/>
            <person name="Haange S.B."/>
            <person name="Oberbach A."/>
            <person name="Till H."/>
            <person name="Bargiela R."/>
            <person name="Campoy C."/>
            <person name="Segura M.T."/>
            <person name="Richter M."/>
            <person name="von Bergen M."/>
            <person name="Seifert J."/>
            <person name="Suarez A."/>
        </authorList>
    </citation>
    <scope>NUCLEOTIDE SEQUENCE</scope>
</reference>
<dbReference type="Gene3D" id="3.10.350.10">
    <property type="entry name" value="LysM domain"/>
    <property type="match status" value="2"/>
</dbReference>
<name>K1SD03_9ZZZZ</name>
<proteinExistence type="predicted"/>
<organism evidence="2">
    <name type="scientific">human gut metagenome</name>
    <dbReference type="NCBI Taxonomy" id="408170"/>
    <lineage>
        <taxon>unclassified sequences</taxon>
        <taxon>metagenomes</taxon>
        <taxon>organismal metagenomes</taxon>
    </lineage>
</organism>
<dbReference type="SMART" id="SM00257">
    <property type="entry name" value="LysM"/>
    <property type="match status" value="3"/>
</dbReference>
<dbReference type="InterPro" id="IPR018392">
    <property type="entry name" value="LysM"/>
</dbReference>
<dbReference type="AlphaFoldDB" id="K1SD03"/>
<sequence>MYSYYVIKKGDTLYSIASRFNTTVAELRNLNNLSSNKTLMPGEVITVPVNQDMMGQNNNIGNNNDLFTTYTVQRGDNLYSIAEKYNISPNTLMMINGINSKMMLTPGQNLLVPRPYIRTYLTQNGDTIQSIMQDKRISISNLLNYNKQIYLLPNQLLIYRDIM</sequence>
<protein>
    <submittedName>
        <fullName evidence="2">Protein containing Peptidoglycan-binding Lysin subgroup domain protein</fullName>
    </submittedName>
</protein>
<dbReference type="Pfam" id="PF01476">
    <property type="entry name" value="LysM"/>
    <property type="match status" value="2"/>
</dbReference>
<accession>K1SD03</accession>
<dbReference type="SUPFAM" id="SSF54106">
    <property type="entry name" value="LysM domain"/>
    <property type="match status" value="2"/>
</dbReference>
<dbReference type="PANTHER" id="PTHR33734:SF22">
    <property type="entry name" value="MEMBRANE-BOUND LYTIC MUREIN TRANSGLYCOSYLASE D"/>
    <property type="match status" value="1"/>
</dbReference>
<evidence type="ECO:0000313" key="2">
    <source>
        <dbReference type="EMBL" id="EKC55433.1"/>
    </source>
</evidence>
<comment type="caution">
    <text evidence="2">The sequence shown here is derived from an EMBL/GenBank/DDBJ whole genome shotgun (WGS) entry which is preliminary data.</text>
</comment>
<dbReference type="CDD" id="cd00118">
    <property type="entry name" value="LysM"/>
    <property type="match status" value="2"/>
</dbReference>